<accession>A0A3L6Q595</accession>
<sequence>MALMVGLHGSSIKVVYIILFLFADEKSTSLLSMKTAADACVEFDPKRSK</sequence>
<comment type="caution">
    <text evidence="2">The sequence shown here is derived from an EMBL/GenBank/DDBJ whole genome shotgun (WGS) entry which is preliminary data.</text>
</comment>
<keyword evidence="1" id="KW-1133">Transmembrane helix</keyword>
<dbReference type="AlphaFoldDB" id="A0A3L6Q595"/>
<keyword evidence="1" id="KW-0472">Membrane</keyword>
<dbReference type="EMBL" id="PQIB02000013">
    <property type="protein sequence ID" value="RLM73829.1"/>
    <property type="molecule type" value="Genomic_DNA"/>
</dbReference>
<keyword evidence="1" id="KW-0812">Transmembrane</keyword>
<organism evidence="2 3">
    <name type="scientific">Panicum miliaceum</name>
    <name type="common">Proso millet</name>
    <name type="synonym">Broomcorn millet</name>
    <dbReference type="NCBI Taxonomy" id="4540"/>
    <lineage>
        <taxon>Eukaryota</taxon>
        <taxon>Viridiplantae</taxon>
        <taxon>Streptophyta</taxon>
        <taxon>Embryophyta</taxon>
        <taxon>Tracheophyta</taxon>
        <taxon>Spermatophyta</taxon>
        <taxon>Magnoliopsida</taxon>
        <taxon>Liliopsida</taxon>
        <taxon>Poales</taxon>
        <taxon>Poaceae</taxon>
        <taxon>PACMAD clade</taxon>
        <taxon>Panicoideae</taxon>
        <taxon>Panicodae</taxon>
        <taxon>Paniceae</taxon>
        <taxon>Panicinae</taxon>
        <taxon>Panicum</taxon>
        <taxon>Panicum sect. Panicum</taxon>
    </lineage>
</organism>
<reference evidence="3" key="1">
    <citation type="journal article" date="2019" name="Nat. Commun.">
        <title>The genome of broomcorn millet.</title>
        <authorList>
            <person name="Zou C."/>
            <person name="Miki D."/>
            <person name="Li D."/>
            <person name="Tang Q."/>
            <person name="Xiao L."/>
            <person name="Rajput S."/>
            <person name="Deng P."/>
            <person name="Jia W."/>
            <person name="Huang R."/>
            <person name="Zhang M."/>
            <person name="Sun Y."/>
            <person name="Hu J."/>
            <person name="Fu X."/>
            <person name="Schnable P.S."/>
            <person name="Li F."/>
            <person name="Zhang H."/>
            <person name="Feng B."/>
            <person name="Zhu X."/>
            <person name="Liu R."/>
            <person name="Schnable J.C."/>
            <person name="Zhu J.-K."/>
            <person name="Zhang H."/>
        </authorList>
    </citation>
    <scope>NUCLEOTIDE SEQUENCE [LARGE SCALE GENOMIC DNA]</scope>
</reference>
<name>A0A3L6Q595_PANMI</name>
<evidence type="ECO:0000313" key="3">
    <source>
        <dbReference type="Proteomes" id="UP000275267"/>
    </source>
</evidence>
<evidence type="ECO:0000313" key="2">
    <source>
        <dbReference type="EMBL" id="RLM73829.1"/>
    </source>
</evidence>
<feature type="transmembrane region" description="Helical" evidence="1">
    <location>
        <begin position="6"/>
        <end position="23"/>
    </location>
</feature>
<dbReference type="Proteomes" id="UP000275267">
    <property type="component" value="Unassembled WGS sequence"/>
</dbReference>
<evidence type="ECO:0000256" key="1">
    <source>
        <dbReference type="SAM" id="Phobius"/>
    </source>
</evidence>
<gene>
    <name evidence="2" type="ORF">C2845_PM15G06910</name>
</gene>
<proteinExistence type="predicted"/>
<keyword evidence="3" id="KW-1185">Reference proteome</keyword>
<protein>
    <submittedName>
        <fullName evidence="2">Uncharacterized protein</fullName>
    </submittedName>
</protein>